<name>A0AAE3GQD7_9CYAN</name>
<dbReference type="PIRSF" id="PIRSF035170">
    <property type="entry name" value="HD_phosphohydro"/>
    <property type="match status" value="1"/>
</dbReference>
<dbReference type="PANTHER" id="PTHR21174">
    <property type="match status" value="1"/>
</dbReference>
<keyword evidence="2" id="KW-1185">Reference proteome</keyword>
<dbReference type="Proteomes" id="UP001204953">
    <property type="component" value="Unassembled WGS sequence"/>
</dbReference>
<protein>
    <recommendedName>
        <fullName evidence="3">Metal-dependent HD superfamily phosphohydrolase</fullName>
    </recommendedName>
</protein>
<dbReference type="EMBL" id="JAMZMM010000077">
    <property type="protein sequence ID" value="MCP2728830.1"/>
    <property type="molecule type" value="Genomic_DNA"/>
</dbReference>
<dbReference type="AlphaFoldDB" id="A0AAE3GQD7"/>
<sequence length="217" mass="25160">MNIDILKYKWQKLLEPFMVELSVSQQIFCDLVAAYSTVGRFYHTIEHIHQVLETLEDLKLVAIDFSVIQLAAWFHDVIYDPKSQDNEEKSAEYAEVVLTELAIPLATIVRVKTLILSTKTHQSPLDDIDCQILLDADLAILGAAKSEYKAYSRAIRQEYSWVPDREYRWGRKQVLDKFLQRNKIYYTSELFLALEKRARHNLEEEIGDLGACVSQFA</sequence>
<gene>
    <name evidence="1" type="ORF">NJ959_10175</name>
</gene>
<accession>A0AAE3GQD7</accession>
<dbReference type="RefSeq" id="WP_254011622.1">
    <property type="nucleotide sequence ID" value="NZ_JAMZMM010000077.1"/>
</dbReference>
<dbReference type="PANTHER" id="PTHR21174:SF0">
    <property type="entry name" value="HD PHOSPHOHYDROLASE FAMILY PROTEIN-RELATED"/>
    <property type="match status" value="1"/>
</dbReference>
<proteinExistence type="predicted"/>
<evidence type="ECO:0000313" key="2">
    <source>
        <dbReference type="Proteomes" id="UP001204953"/>
    </source>
</evidence>
<evidence type="ECO:0008006" key="3">
    <source>
        <dbReference type="Google" id="ProtNLM"/>
    </source>
</evidence>
<dbReference type="Gene3D" id="1.10.3210.10">
    <property type="entry name" value="Hypothetical protein af1432"/>
    <property type="match status" value="1"/>
</dbReference>
<dbReference type="SUPFAM" id="SSF109604">
    <property type="entry name" value="HD-domain/PDEase-like"/>
    <property type="match status" value="1"/>
</dbReference>
<evidence type="ECO:0000313" key="1">
    <source>
        <dbReference type="EMBL" id="MCP2728830.1"/>
    </source>
</evidence>
<organism evidence="1 2">
    <name type="scientific">Limnofasciculus baicalensis BBK-W-15</name>
    <dbReference type="NCBI Taxonomy" id="2699891"/>
    <lineage>
        <taxon>Bacteria</taxon>
        <taxon>Bacillati</taxon>
        <taxon>Cyanobacteriota</taxon>
        <taxon>Cyanophyceae</taxon>
        <taxon>Coleofasciculales</taxon>
        <taxon>Coleofasciculaceae</taxon>
        <taxon>Limnofasciculus</taxon>
        <taxon>Limnofasciculus baicalensis</taxon>
    </lineage>
</organism>
<dbReference type="InterPro" id="IPR009218">
    <property type="entry name" value="HD_phosphohydro"/>
</dbReference>
<comment type="caution">
    <text evidence="1">The sequence shown here is derived from an EMBL/GenBank/DDBJ whole genome shotgun (WGS) entry which is preliminary data.</text>
</comment>
<reference evidence="1" key="1">
    <citation type="submission" date="2022-06" db="EMBL/GenBank/DDBJ databases">
        <title>New cyanobacteria of genus Symplocastrum in benthos of Lake Baikal.</title>
        <authorList>
            <person name="Sorokovikova E."/>
            <person name="Tikhonova I."/>
            <person name="Krasnopeev A."/>
            <person name="Evseev P."/>
            <person name="Gladkikh A."/>
            <person name="Belykh O."/>
        </authorList>
    </citation>
    <scope>NUCLEOTIDE SEQUENCE</scope>
    <source>
        <strain evidence="1">BBK-W-15</strain>
    </source>
</reference>